<reference evidence="3" key="1">
    <citation type="journal article" date="2014" name="Science">
        <title>Ancient hybridizations among the ancestral genomes of bread wheat.</title>
        <authorList>
            <consortium name="International Wheat Genome Sequencing Consortium,"/>
            <person name="Marcussen T."/>
            <person name="Sandve S.R."/>
            <person name="Heier L."/>
            <person name="Spannagl M."/>
            <person name="Pfeifer M."/>
            <person name="Jakobsen K.S."/>
            <person name="Wulff B.B."/>
            <person name="Steuernagel B."/>
            <person name="Mayer K.F."/>
            <person name="Olsen O.A."/>
        </authorList>
    </citation>
    <scope>NUCLEOTIDE SEQUENCE [LARGE SCALE GENOMIC DNA]</scope>
    <source>
        <strain evidence="3">cv. AL8/78</strain>
    </source>
</reference>
<protein>
    <submittedName>
        <fullName evidence="2">Uncharacterized protein</fullName>
    </submittedName>
</protein>
<reference evidence="3" key="2">
    <citation type="journal article" date="2017" name="Nat. Plants">
        <title>The Aegilops tauschii genome reveals multiple impacts of transposons.</title>
        <authorList>
            <person name="Zhao G."/>
            <person name="Zou C."/>
            <person name="Li K."/>
            <person name="Wang K."/>
            <person name="Li T."/>
            <person name="Gao L."/>
            <person name="Zhang X."/>
            <person name="Wang H."/>
            <person name="Yang Z."/>
            <person name="Liu X."/>
            <person name="Jiang W."/>
            <person name="Mao L."/>
            <person name="Kong X."/>
            <person name="Jiao Y."/>
            <person name="Jia J."/>
        </authorList>
    </citation>
    <scope>NUCLEOTIDE SEQUENCE [LARGE SCALE GENOMIC DNA]</scope>
    <source>
        <strain evidence="3">cv. AL8/78</strain>
    </source>
</reference>
<evidence type="ECO:0000313" key="3">
    <source>
        <dbReference type="Proteomes" id="UP000015105"/>
    </source>
</evidence>
<dbReference type="AlphaFoldDB" id="A0A453N016"/>
<keyword evidence="3" id="KW-1185">Reference proteome</keyword>
<dbReference type="Gramene" id="AET6Gv20162300.2">
    <property type="protein sequence ID" value="AET6Gv20162300.2"/>
    <property type="gene ID" value="AET6Gv20162300"/>
</dbReference>
<dbReference type="Proteomes" id="UP000015105">
    <property type="component" value="Chromosome 6D"/>
</dbReference>
<accession>A0A453N016</accession>
<dbReference type="EnsemblPlants" id="AET6Gv20162300.2">
    <property type="protein sequence ID" value="AET6Gv20162300.2"/>
    <property type="gene ID" value="AET6Gv20162300"/>
</dbReference>
<feature type="compositionally biased region" description="Low complexity" evidence="1">
    <location>
        <begin position="87"/>
        <end position="104"/>
    </location>
</feature>
<name>A0A453N016_AEGTS</name>
<sequence>EMLETIHGRVSCCEKLPSSGRAPMLPEEALSCSPARASCGFFARAGSKGRALQLEELQADYLLWLSGVTHATREGSRHGTTPPPWSSPRLRPTTSPSASWSSASIRPLDPRAEQPYPPPRPPTKSRLLPVMRSGGGRPRGAPIHPPPWSSPCLRAGTSPSASIRPPRRPDHQPSAASCLSCGCRSNNKNCRVLYVKTNRFFGLAT</sequence>
<reference evidence="2" key="3">
    <citation type="journal article" date="2017" name="Nature">
        <title>Genome sequence of the progenitor of the wheat D genome Aegilops tauschii.</title>
        <authorList>
            <person name="Luo M.C."/>
            <person name="Gu Y.Q."/>
            <person name="Puiu D."/>
            <person name="Wang H."/>
            <person name="Twardziok S.O."/>
            <person name="Deal K.R."/>
            <person name="Huo N."/>
            <person name="Zhu T."/>
            <person name="Wang L."/>
            <person name="Wang Y."/>
            <person name="McGuire P.E."/>
            <person name="Liu S."/>
            <person name="Long H."/>
            <person name="Ramasamy R.K."/>
            <person name="Rodriguez J.C."/>
            <person name="Van S.L."/>
            <person name="Yuan L."/>
            <person name="Wang Z."/>
            <person name="Xia Z."/>
            <person name="Xiao L."/>
            <person name="Anderson O.D."/>
            <person name="Ouyang S."/>
            <person name="Liang Y."/>
            <person name="Zimin A.V."/>
            <person name="Pertea G."/>
            <person name="Qi P."/>
            <person name="Bennetzen J.L."/>
            <person name="Dai X."/>
            <person name="Dawson M.W."/>
            <person name="Muller H.G."/>
            <person name="Kugler K."/>
            <person name="Rivarola-Duarte L."/>
            <person name="Spannagl M."/>
            <person name="Mayer K.F.X."/>
            <person name="Lu F.H."/>
            <person name="Bevan M.W."/>
            <person name="Leroy P."/>
            <person name="Li P."/>
            <person name="You F.M."/>
            <person name="Sun Q."/>
            <person name="Liu Z."/>
            <person name="Lyons E."/>
            <person name="Wicker T."/>
            <person name="Salzberg S.L."/>
            <person name="Devos K.M."/>
            <person name="Dvorak J."/>
        </authorList>
    </citation>
    <scope>NUCLEOTIDE SEQUENCE [LARGE SCALE GENOMIC DNA]</scope>
    <source>
        <strain evidence="2">cv. AL8/78</strain>
    </source>
</reference>
<proteinExistence type="predicted"/>
<feature type="region of interest" description="Disordered" evidence="1">
    <location>
        <begin position="72"/>
        <end position="172"/>
    </location>
</feature>
<evidence type="ECO:0000256" key="1">
    <source>
        <dbReference type="SAM" id="MobiDB-lite"/>
    </source>
</evidence>
<reference evidence="2" key="5">
    <citation type="journal article" date="2021" name="G3 (Bethesda)">
        <title>Aegilops tauschii genome assembly Aet v5.0 features greater sequence contiguity and improved annotation.</title>
        <authorList>
            <person name="Wang L."/>
            <person name="Zhu T."/>
            <person name="Rodriguez J.C."/>
            <person name="Deal K.R."/>
            <person name="Dubcovsky J."/>
            <person name="McGuire P.E."/>
            <person name="Lux T."/>
            <person name="Spannagl M."/>
            <person name="Mayer K.F.X."/>
            <person name="Baldrich P."/>
            <person name="Meyers B.C."/>
            <person name="Huo N."/>
            <person name="Gu Y.Q."/>
            <person name="Zhou H."/>
            <person name="Devos K.M."/>
            <person name="Bennetzen J.L."/>
            <person name="Unver T."/>
            <person name="Budak H."/>
            <person name="Gulick P.J."/>
            <person name="Galiba G."/>
            <person name="Kalapos B."/>
            <person name="Nelson D.R."/>
            <person name="Li P."/>
            <person name="You F.M."/>
            <person name="Luo M.C."/>
            <person name="Dvorak J."/>
        </authorList>
    </citation>
    <scope>NUCLEOTIDE SEQUENCE [LARGE SCALE GENOMIC DNA]</scope>
    <source>
        <strain evidence="2">cv. AL8/78</strain>
    </source>
</reference>
<evidence type="ECO:0000313" key="2">
    <source>
        <dbReference type="EnsemblPlants" id="AET6Gv20162300.2"/>
    </source>
</evidence>
<reference evidence="2" key="4">
    <citation type="submission" date="2019-03" db="UniProtKB">
        <authorList>
            <consortium name="EnsemblPlants"/>
        </authorList>
    </citation>
    <scope>IDENTIFICATION</scope>
</reference>
<organism evidence="2 3">
    <name type="scientific">Aegilops tauschii subsp. strangulata</name>
    <name type="common">Goatgrass</name>
    <dbReference type="NCBI Taxonomy" id="200361"/>
    <lineage>
        <taxon>Eukaryota</taxon>
        <taxon>Viridiplantae</taxon>
        <taxon>Streptophyta</taxon>
        <taxon>Embryophyta</taxon>
        <taxon>Tracheophyta</taxon>
        <taxon>Spermatophyta</taxon>
        <taxon>Magnoliopsida</taxon>
        <taxon>Liliopsida</taxon>
        <taxon>Poales</taxon>
        <taxon>Poaceae</taxon>
        <taxon>BOP clade</taxon>
        <taxon>Pooideae</taxon>
        <taxon>Triticodae</taxon>
        <taxon>Triticeae</taxon>
        <taxon>Triticinae</taxon>
        <taxon>Aegilops</taxon>
    </lineage>
</organism>